<sequence length="258" mass="28165">MFMEVPCIKGELDSFHSDMHPVVEEIPLAVTVNGRHVLTAMTSPMMLREFVIGFLYTEKIIKGPNEVESLVIEGSNASVLTTDPFKILVSKKTVLSGCGGTMSFLDIQRLPEIKSDLVLTSDMIRSSVEQALKSELHVLTGGIHVVALYNASGKMCVVEDIGRHNALDKVIGYALEKEIDLSQTYVICSGRISSELVRKCLIANIPIVISRGATTTLAIETAKSRGLTIVGFVRSKKMNIYSGEERIEGNVPDSLKIP</sequence>
<comment type="function">
    <text evidence="3">Required for formate dehydrogenase (FDH) activity. Acts as a sulfur carrier protein that transfers sulfur from IscS to the molybdenum cofactor prior to its insertion into FDH.</text>
</comment>
<dbReference type="GO" id="GO:0006777">
    <property type="term" value="P:Mo-molybdopterin cofactor biosynthetic process"/>
    <property type="evidence" value="ECO:0007669"/>
    <property type="project" value="UniProtKB-UniRule"/>
</dbReference>
<comment type="similarity">
    <text evidence="3">Belongs to the FdhD family.</text>
</comment>
<evidence type="ECO:0000256" key="3">
    <source>
        <dbReference type="HAMAP-Rule" id="MF_00187"/>
    </source>
</evidence>
<evidence type="ECO:0000256" key="2">
    <source>
        <dbReference type="ARBA" id="ARBA00023150"/>
    </source>
</evidence>
<gene>
    <name evidence="3" type="primary">fdhD</name>
    <name evidence="4" type="ordered locus">Metho_0609</name>
</gene>
<protein>
    <recommendedName>
        <fullName evidence="3">Sulfur carrier protein FdhD</fullName>
    </recommendedName>
</protein>
<keyword evidence="5" id="KW-1185">Reference proteome</keyword>
<dbReference type="PANTHER" id="PTHR30592">
    <property type="entry name" value="FORMATE DEHYDROGENASE"/>
    <property type="match status" value="1"/>
</dbReference>
<feature type="binding site" evidence="3">
    <location>
        <begin position="232"/>
        <end position="237"/>
    </location>
    <ligand>
        <name>Mo-bis(molybdopterin guanine dinucleotide)</name>
        <dbReference type="ChEBI" id="CHEBI:60539"/>
    </ligand>
</feature>
<dbReference type="EMBL" id="CP003362">
    <property type="protein sequence ID" value="AGB48869.1"/>
    <property type="molecule type" value="Genomic_DNA"/>
</dbReference>
<proteinExistence type="inferred from homology"/>
<evidence type="ECO:0000313" key="4">
    <source>
        <dbReference type="EMBL" id="AGB48869.1"/>
    </source>
</evidence>
<dbReference type="Proteomes" id="UP000010866">
    <property type="component" value="Chromosome"/>
</dbReference>
<evidence type="ECO:0000256" key="1">
    <source>
        <dbReference type="ARBA" id="ARBA00022490"/>
    </source>
</evidence>
<reference evidence="5" key="1">
    <citation type="submission" date="2012-02" db="EMBL/GenBank/DDBJ databases">
        <title>Complete sequence of chromosome of Methanomethylovorans hollandica DSM 15978.</title>
        <authorList>
            <person name="Lucas S."/>
            <person name="Copeland A."/>
            <person name="Lapidus A."/>
            <person name="Glavina del Rio T."/>
            <person name="Dalin E."/>
            <person name="Tice H."/>
            <person name="Bruce D."/>
            <person name="Goodwin L."/>
            <person name="Pitluck S."/>
            <person name="Peters L."/>
            <person name="Mikhailova N."/>
            <person name="Held B."/>
            <person name="Kyrpides N."/>
            <person name="Mavromatis K."/>
            <person name="Ivanova N."/>
            <person name="Brettin T."/>
            <person name="Detter J.C."/>
            <person name="Han C."/>
            <person name="Larimer F."/>
            <person name="Land M."/>
            <person name="Hauser L."/>
            <person name="Markowitz V."/>
            <person name="Cheng J.-F."/>
            <person name="Hugenholtz P."/>
            <person name="Woyke T."/>
            <person name="Wu D."/>
            <person name="Spring S."/>
            <person name="Schroeder M."/>
            <person name="Brambilla E."/>
            <person name="Klenk H.-P."/>
            <person name="Eisen J.A."/>
        </authorList>
    </citation>
    <scope>NUCLEOTIDE SEQUENCE [LARGE SCALE GENOMIC DNA]</scope>
    <source>
        <strain evidence="5">DSM 15978 / NBRC 107637 / DMS1</strain>
    </source>
</reference>
<organism evidence="4 5">
    <name type="scientific">Methanomethylovorans hollandica (strain DSM 15978 / NBRC 107637 / DMS1)</name>
    <dbReference type="NCBI Taxonomy" id="867904"/>
    <lineage>
        <taxon>Archaea</taxon>
        <taxon>Methanobacteriati</taxon>
        <taxon>Methanobacteriota</taxon>
        <taxon>Stenosarchaea group</taxon>
        <taxon>Methanomicrobia</taxon>
        <taxon>Methanosarcinales</taxon>
        <taxon>Methanosarcinaceae</taxon>
        <taxon>Methanomethylovorans</taxon>
    </lineage>
</organism>
<dbReference type="GO" id="GO:0016783">
    <property type="term" value="F:sulfurtransferase activity"/>
    <property type="evidence" value="ECO:0007669"/>
    <property type="project" value="InterPro"/>
</dbReference>
<dbReference type="AlphaFoldDB" id="L0KY22"/>
<dbReference type="RefSeq" id="WP_015324037.1">
    <property type="nucleotide sequence ID" value="NC_019977.1"/>
</dbReference>
<dbReference type="KEGG" id="mhz:Metho_0609"/>
<dbReference type="GO" id="GO:0005737">
    <property type="term" value="C:cytoplasm"/>
    <property type="evidence" value="ECO:0007669"/>
    <property type="project" value="UniProtKB-SubCell"/>
</dbReference>
<dbReference type="Gene3D" id="3.10.20.10">
    <property type="match status" value="1"/>
</dbReference>
<evidence type="ECO:0000313" key="5">
    <source>
        <dbReference type="Proteomes" id="UP000010866"/>
    </source>
</evidence>
<dbReference type="STRING" id="867904.Metho_0609"/>
<dbReference type="PANTHER" id="PTHR30592:SF1">
    <property type="entry name" value="SULFUR CARRIER PROTEIN FDHD"/>
    <property type="match status" value="1"/>
</dbReference>
<accession>L0KY22</accession>
<name>L0KY22_METHD</name>
<keyword evidence="2 3" id="KW-0501">Molybdenum cofactor biosynthesis</keyword>
<dbReference type="SUPFAM" id="SSF53927">
    <property type="entry name" value="Cytidine deaminase-like"/>
    <property type="match status" value="1"/>
</dbReference>
<dbReference type="PIRSF" id="PIRSF015626">
    <property type="entry name" value="FdhD"/>
    <property type="match status" value="1"/>
</dbReference>
<comment type="subcellular location">
    <subcellularLocation>
        <location evidence="3">Cytoplasm</location>
    </subcellularLocation>
</comment>
<dbReference type="GO" id="GO:0097163">
    <property type="term" value="F:sulfur carrier activity"/>
    <property type="evidence" value="ECO:0007669"/>
    <property type="project" value="UniProtKB-UniRule"/>
</dbReference>
<dbReference type="GeneID" id="14407741"/>
<keyword evidence="1 3" id="KW-0963">Cytoplasm</keyword>
<dbReference type="Pfam" id="PF02634">
    <property type="entry name" value="FdhD-NarQ"/>
    <property type="match status" value="1"/>
</dbReference>
<dbReference type="HOGENOM" id="CLU_056887_4_0_2"/>
<dbReference type="HAMAP" id="MF_00187">
    <property type="entry name" value="FdhD"/>
    <property type="match status" value="1"/>
</dbReference>
<dbReference type="InterPro" id="IPR003786">
    <property type="entry name" value="FdhD"/>
</dbReference>
<feature type="active site" description="Cysteine persulfide intermediate" evidence="3">
    <location>
        <position position="98"/>
    </location>
</feature>
<dbReference type="NCBIfam" id="TIGR00129">
    <property type="entry name" value="fdhD_narQ"/>
    <property type="match status" value="1"/>
</dbReference>
<dbReference type="Gene3D" id="3.40.140.10">
    <property type="entry name" value="Cytidine Deaminase, domain 2"/>
    <property type="match status" value="1"/>
</dbReference>
<dbReference type="InterPro" id="IPR016193">
    <property type="entry name" value="Cytidine_deaminase-like"/>
</dbReference>